<dbReference type="GO" id="GO:1990429">
    <property type="term" value="C:peroxisomal importomer complex"/>
    <property type="evidence" value="ECO:0007669"/>
    <property type="project" value="TreeGrafter"/>
</dbReference>
<dbReference type="Pfam" id="PF04088">
    <property type="entry name" value="Peroxin-13_N"/>
    <property type="match status" value="1"/>
</dbReference>
<dbReference type="EMBL" id="BLKM01009479">
    <property type="protein sequence ID" value="GFG36735.1"/>
    <property type="molecule type" value="Genomic_DNA"/>
</dbReference>
<dbReference type="FunCoup" id="A0A6L2Q1U4">
    <property type="interactions" value="544"/>
</dbReference>
<comment type="similarity">
    <text evidence="1">Belongs to the peroxin-13 family.</text>
</comment>
<evidence type="ECO:0000313" key="17">
    <source>
        <dbReference type="Proteomes" id="UP000502823"/>
    </source>
</evidence>
<evidence type="ECO:0000256" key="11">
    <source>
        <dbReference type="ARBA" id="ARBA00034535"/>
    </source>
</evidence>
<protein>
    <recommendedName>
        <fullName evidence="11">Peroxisomal membrane protein PEX13</fullName>
    </recommendedName>
    <alternativeName>
        <fullName evidence="10">Peroxin-13</fullName>
    </alternativeName>
</protein>
<dbReference type="InParanoid" id="A0A6L2Q1U4"/>
<dbReference type="Pfam" id="PF14604">
    <property type="entry name" value="SH3_9"/>
    <property type="match status" value="1"/>
</dbReference>
<evidence type="ECO:0000256" key="10">
    <source>
        <dbReference type="ARBA" id="ARBA00029693"/>
    </source>
</evidence>
<evidence type="ECO:0000256" key="7">
    <source>
        <dbReference type="ARBA" id="ARBA00023010"/>
    </source>
</evidence>
<keyword evidence="5" id="KW-0653">Protein transport</keyword>
<keyword evidence="8" id="KW-0472">Membrane</keyword>
<gene>
    <name evidence="16" type="ORF">Cfor_00884</name>
</gene>
<sequence>MTAPMKPWEVAGVNSCSMAATPGLQNVTESNRLQSSTPIPPMQTIPSGTPMNLRRVRIVPALPPRPHRPVVGQNYIPHATNYSPYASYGSYGTTYGGFSGIGAYGSTYGGFGSYGSYGMNRLGYNLSRNDPESRFIQMAEESSRPAFQSIESLVHAFGSVSFMLESTFNAIYSSFRAVLAVAENFGRLRTMFGQVYSTFAVMRILQWLYKKLLYLIGLRRENFGREAIWQQAVTGTPEVSVGTDSKGARSWPIVVFMAVMFSGPYLMWKLISSLSTSQSINPYNPTEWKQSKDISCPAVALYDFVAASDKELSFNVGQTMMLAPRELQPYDARGWLLATLDGSRVGYVPYNYIRVLSAAGQAASHSVQSIPVSEQSVGVNSHQGRVDS</sequence>
<proteinExistence type="inferred from homology"/>
<reference evidence="17" key="1">
    <citation type="submission" date="2020-01" db="EMBL/GenBank/DDBJ databases">
        <title>Draft genome sequence of the Termite Coptotermes fromosanus.</title>
        <authorList>
            <person name="Itakura S."/>
            <person name="Yosikawa Y."/>
            <person name="Umezawa K."/>
        </authorList>
    </citation>
    <scope>NUCLEOTIDE SEQUENCE [LARGE SCALE GENOMIC DNA]</scope>
</reference>
<evidence type="ECO:0000313" key="16">
    <source>
        <dbReference type="EMBL" id="GFG36735.1"/>
    </source>
</evidence>
<feature type="region of interest" description="Disordered" evidence="14">
    <location>
        <begin position="30"/>
        <end position="50"/>
    </location>
</feature>
<dbReference type="CDD" id="cd11864">
    <property type="entry name" value="SH3_PEX13_eumet"/>
    <property type="match status" value="1"/>
</dbReference>
<evidence type="ECO:0000256" key="14">
    <source>
        <dbReference type="SAM" id="MobiDB-lite"/>
    </source>
</evidence>
<keyword evidence="4" id="KW-0812">Transmembrane</keyword>
<comment type="subcellular location">
    <subcellularLocation>
        <location evidence="12">Peroxisome membrane</location>
    </subcellularLocation>
</comment>
<evidence type="ECO:0000256" key="9">
    <source>
        <dbReference type="ARBA" id="ARBA00023140"/>
    </source>
</evidence>
<dbReference type="SMART" id="SM00326">
    <property type="entry name" value="SH3"/>
    <property type="match status" value="1"/>
</dbReference>
<keyword evidence="3" id="KW-0813">Transport</keyword>
<evidence type="ECO:0000259" key="15">
    <source>
        <dbReference type="PROSITE" id="PS50002"/>
    </source>
</evidence>
<dbReference type="GO" id="GO:0016560">
    <property type="term" value="P:protein import into peroxisome matrix, docking"/>
    <property type="evidence" value="ECO:0007669"/>
    <property type="project" value="InterPro"/>
</dbReference>
<evidence type="ECO:0000256" key="13">
    <source>
        <dbReference type="PROSITE-ProRule" id="PRU00192"/>
    </source>
</evidence>
<evidence type="ECO:0000256" key="6">
    <source>
        <dbReference type="ARBA" id="ARBA00022989"/>
    </source>
</evidence>
<evidence type="ECO:0000256" key="3">
    <source>
        <dbReference type="ARBA" id="ARBA00022448"/>
    </source>
</evidence>
<evidence type="ECO:0000256" key="4">
    <source>
        <dbReference type="ARBA" id="ARBA00022692"/>
    </source>
</evidence>
<dbReference type="InterPro" id="IPR007223">
    <property type="entry name" value="Peroxin-13_N"/>
</dbReference>
<name>A0A6L2Q1U4_COPFO</name>
<comment type="caution">
    <text evidence="16">The sequence shown here is derived from an EMBL/GenBank/DDBJ whole genome shotgun (WGS) entry which is preliminary data.</text>
</comment>
<keyword evidence="7" id="KW-0811">Translocation</keyword>
<dbReference type="PANTHER" id="PTHR19332:SF1">
    <property type="entry name" value="PEROXISOMAL MEMBRANE PROTEIN PEX13"/>
    <property type="match status" value="1"/>
</dbReference>
<dbReference type="OrthoDB" id="10037838at2759"/>
<accession>A0A6L2Q1U4</accession>
<dbReference type="Gene3D" id="2.30.30.40">
    <property type="entry name" value="SH3 Domains"/>
    <property type="match status" value="1"/>
</dbReference>
<dbReference type="SUPFAM" id="SSF50044">
    <property type="entry name" value="SH3-domain"/>
    <property type="match status" value="1"/>
</dbReference>
<evidence type="ECO:0000256" key="1">
    <source>
        <dbReference type="ARBA" id="ARBA00006033"/>
    </source>
</evidence>
<dbReference type="InterPro" id="IPR035463">
    <property type="entry name" value="Pex13"/>
</dbReference>
<dbReference type="PROSITE" id="PS50002">
    <property type="entry name" value="SH3"/>
    <property type="match status" value="1"/>
</dbReference>
<evidence type="ECO:0000256" key="2">
    <source>
        <dbReference type="ARBA" id="ARBA00022443"/>
    </source>
</evidence>
<dbReference type="AlphaFoldDB" id="A0A6L2Q1U4"/>
<keyword evidence="6" id="KW-1133">Transmembrane helix</keyword>
<dbReference type="Proteomes" id="UP000502823">
    <property type="component" value="Unassembled WGS sequence"/>
</dbReference>
<dbReference type="PANTHER" id="PTHR19332">
    <property type="entry name" value="PEROXISOMAL MEMBRANE PROTEIN PEX13"/>
    <property type="match status" value="1"/>
</dbReference>
<organism evidence="16 17">
    <name type="scientific">Coptotermes formosanus</name>
    <name type="common">Formosan subterranean termite</name>
    <dbReference type="NCBI Taxonomy" id="36987"/>
    <lineage>
        <taxon>Eukaryota</taxon>
        <taxon>Metazoa</taxon>
        <taxon>Ecdysozoa</taxon>
        <taxon>Arthropoda</taxon>
        <taxon>Hexapoda</taxon>
        <taxon>Insecta</taxon>
        <taxon>Pterygota</taxon>
        <taxon>Neoptera</taxon>
        <taxon>Polyneoptera</taxon>
        <taxon>Dictyoptera</taxon>
        <taxon>Blattodea</taxon>
        <taxon>Blattoidea</taxon>
        <taxon>Termitoidae</taxon>
        <taxon>Rhinotermitidae</taxon>
        <taxon>Coptotermes</taxon>
    </lineage>
</organism>
<evidence type="ECO:0000256" key="12">
    <source>
        <dbReference type="ARBA" id="ARBA00046271"/>
    </source>
</evidence>
<evidence type="ECO:0000256" key="8">
    <source>
        <dbReference type="ARBA" id="ARBA00023136"/>
    </source>
</evidence>
<dbReference type="GO" id="GO:0005778">
    <property type="term" value="C:peroxisomal membrane"/>
    <property type="evidence" value="ECO:0007669"/>
    <property type="project" value="UniProtKB-SubCell"/>
</dbReference>
<dbReference type="InterPro" id="IPR036028">
    <property type="entry name" value="SH3-like_dom_sf"/>
</dbReference>
<keyword evidence="17" id="KW-1185">Reference proteome</keyword>
<feature type="domain" description="SH3" evidence="15">
    <location>
        <begin position="293"/>
        <end position="358"/>
    </location>
</feature>
<keyword evidence="2 13" id="KW-0728">SH3 domain</keyword>
<evidence type="ECO:0000256" key="5">
    <source>
        <dbReference type="ARBA" id="ARBA00022927"/>
    </source>
</evidence>
<keyword evidence="9" id="KW-0576">Peroxisome</keyword>
<dbReference type="InterPro" id="IPR001452">
    <property type="entry name" value="SH3_domain"/>
</dbReference>